<evidence type="ECO:0000259" key="1">
    <source>
        <dbReference type="Pfam" id="PF00535"/>
    </source>
</evidence>
<dbReference type="PANTHER" id="PTHR43685:SF13">
    <property type="entry name" value="O ANTIGEN BIOSYNTHESIS RHAMNOSYLTRANSFERASE RFBN"/>
    <property type="match status" value="1"/>
</dbReference>
<dbReference type="InterPro" id="IPR050834">
    <property type="entry name" value="Glycosyltransf_2"/>
</dbReference>
<dbReference type="GO" id="GO:0044010">
    <property type="term" value="P:single-species biofilm formation"/>
    <property type="evidence" value="ECO:0007669"/>
    <property type="project" value="TreeGrafter"/>
</dbReference>
<dbReference type="Pfam" id="PF00535">
    <property type="entry name" value="Glycos_transf_2"/>
    <property type="match status" value="1"/>
</dbReference>
<gene>
    <name evidence="2" type="ORF">IC609_04160</name>
</gene>
<keyword evidence="3" id="KW-1185">Reference proteome</keyword>
<evidence type="ECO:0000313" key="2">
    <source>
        <dbReference type="EMBL" id="MBD8049728.1"/>
    </source>
</evidence>
<dbReference type="EMBL" id="JACYFT010000001">
    <property type="protein sequence ID" value="MBD8049728.1"/>
    <property type="molecule type" value="Genomic_DNA"/>
</dbReference>
<organism evidence="2 3">
    <name type="scientific">Limnohabitans radicicola</name>
    <dbReference type="NCBI Taxonomy" id="2771427"/>
    <lineage>
        <taxon>Bacteria</taxon>
        <taxon>Pseudomonadati</taxon>
        <taxon>Pseudomonadota</taxon>
        <taxon>Betaproteobacteria</taxon>
        <taxon>Burkholderiales</taxon>
        <taxon>Comamonadaceae</taxon>
        <taxon>Limnohabitans</taxon>
    </lineage>
</organism>
<feature type="domain" description="Glycosyltransferase 2-like" evidence="1">
    <location>
        <begin position="22"/>
        <end position="189"/>
    </location>
</feature>
<sequence>MQNQFTTTATPWPSASAGQVVVLVPTCNAGPGFATFLQALQTQTLWPMRCVVIDSASTDGTAEAAEAAGLTVHRIARADFNHGTTRQRAIGQFAADADVVVFLTQDAVLADSSALQRLVAALDDPAVAAAYGRQLPHINATPVAVHARRFNYPAVSHTRCWDDVPAFGIKTCFLSNSFAAYRVSALREVGGFPTHVILGEDMHLAARLLKAGHAIAYQAKATVYHSHNYSLLAEFRRYFDTGVFHAQHHWLTQDFGGAGREGLRFLRSEMAYLLRHAPWRLPEAACRTLLKALGYRLGRRHASLPQRLCSGLSMHKGYWA</sequence>
<proteinExistence type="predicted"/>
<dbReference type="Proteomes" id="UP000647424">
    <property type="component" value="Unassembled WGS sequence"/>
</dbReference>
<dbReference type="InterPro" id="IPR029044">
    <property type="entry name" value="Nucleotide-diphossugar_trans"/>
</dbReference>
<dbReference type="PANTHER" id="PTHR43685">
    <property type="entry name" value="GLYCOSYLTRANSFERASE"/>
    <property type="match status" value="1"/>
</dbReference>
<evidence type="ECO:0000313" key="3">
    <source>
        <dbReference type="Proteomes" id="UP000647424"/>
    </source>
</evidence>
<accession>A0A927FFJ2</accession>
<dbReference type="SUPFAM" id="SSF53448">
    <property type="entry name" value="Nucleotide-diphospho-sugar transferases"/>
    <property type="match status" value="1"/>
</dbReference>
<dbReference type="RefSeq" id="WP_191818177.1">
    <property type="nucleotide sequence ID" value="NZ_JACYFT010000001.1"/>
</dbReference>
<comment type="caution">
    <text evidence="2">The sequence shown here is derived from an EMBL/GenBank/DDBJ whole genome shotgun (WGS) entry which is preliminary data.</text>
</comment>
<reference evidence="2" key="1">
    <citation type="submission" date="2020-09" db="EMBL/GenBank/DDBJ databases">
        <title>Genome seq and assembly of Limnohabitants sp.</title>
        <authorList>
            <person name="Chhetri G."/>
        </authorList>
    </citation>
    <scope>NUCLEOTIDE SEQUENCE</scope>
    <source>
        <strain evidence="2">JUR4</strain>
    </source>
</reference>
<dbReference type="InterPro" id="IPR001173">
    <property type="entry name" value="Glyco_trans_2-like"/>
</dbReference>
<dbReference type="CDD" id="cd00761">
    <property type="entry name" value="Glyco_tranf_GTA_type"/>
    <property type="match status" value="1"/>
</dbReference>
<protein>
    <submittedName>
        <fullName evidence="2">Glycosyltransferase family 2 protein</fullName>
    </submittedName>
</protein>
<dbReference type="Gene3D" id="3.90.550.10">
    <property type="entry name" value="Spore Coat Polysaccharide Biosynthesis Protein SpsA, Chain A"/>
    <property type="match status" value="1"/>
</dbReference>
<dbReference type="AlphaFoldDB" id="A0A927FFJ2"/>
<name>A0A927FFJ2_9BURK</name>